<evidence type="ECO:0000256" key="1">
    <source>
        <dbReference type="SAM" id="MobiDB-lite"/>
    </source>
</evidence>
<evidence type="ECO:0000313" key="3">
    <source>
        <dbReference type="EMBL" id="KAL2748589.1"/>
    </source>
</evidence>
<gene>
    <name evidence="3" type="ORF">V1477_003232</name>
</gene>
<keyword evidence="4" id="KW-1185">Reference proteome</keyword>
<feature type="compositionally biased region" description="Polar residues" evidence="1">
    <location>
        <begin position="878"/>
        <end position="890"/>
    </location>
</feature>
<feature type="region of interest" description="Disordered" evidence="1">
    <location>
        <begin position="1141"/>
        <end position="1196"/>
    </location>
</feature>
<dbReference type="InterPro" id="IPR056522">
    <property type="entry name" value="KIAA2026_hel"/>
</dbReference>
<feature type="domain" description="Uncharacterized bromodomain-containing protein 10 helical" evidence="2">
    <location>
        <begin position="38"/>
        <end position="180"/>
    </location>
</feature>
<name>A0ABD2CV87_VESMC</name>
<feature type="compositionally biased region" description="Basic residues" evidence="1">
    <location>
        <begin position="913"/>
        <end position="928"/>
    </location>
</feature>
<comment type="caution">
    <text evidence="3">The sequence shown here is derived from an EMBL/GenBank/DDBJ whole genome shotgun (WGS) entry which is preliminary data.</text>
</comment>
<feature type="compositionally biased region" description="Low complexity" evidence="1">
    <location>
        <begin position="313"/>
        <end position="334"/>
    </location>
</feature>
<evidence type="ECO:0000259" key="2">
    <source>
        <dbReference type="Pfam" id="PF23450"/>
    </source>
</evidence>
<feature type="compositionally biased region" description="Basic and acidic residues" evidence="1">
    <location>
        <begin position="775"/>
        <end position="808"/>
    </location>
</feature>
<reference evidence="3 4" key="1">
    <citation type="journal article" date="2024" name="Ann. Entomol. Soc. Am.">
        <title>Genomic analyses of the southern and eastern yellowjacket wasps (Hymenoptera: Vespidae) reveal evolutionary signatures of social life.</title>
        <authorList>
            <person name="Catto M.A."/>
            <person name="Caine P.B."/>
            <person name="Orr S.E."/>
            <person name="Hunt B.G."/>
            <person name="Goodisman M.A.D."/>
        </authorList>
    </citation>
    <scope>NUCLEOTIDE SEQUENCE [LARGE SCALE GENOMIC DNA]</scope>
    <source>
        <strain evidence="3">232</strain>
        <tissue evidence="3">Head and thorax</tissue>
    </source>
</reference>
<feature type="compositionally biased region" description="Low complexity" evidence="1">
    <location>
        <begin position="1152"/>
        <end position="1166"/>
    </location>
</feature>
<dbReference type="InterPro" id="IPR040214">
    <property type="entry name" value="BRD10"/>
</dbReference>
<dbReference type="Proteomes" id="UP001607303">
    <property type="component" value="Unassembled WGS sequence"/>
</dbReference>
<feature type="region of interest" description="Disordered" evidence="1">
    <location>
        <begin position="878"/>
        <end position="962"/>
    </location>
</feature>
<dbReference type="Pfam" id="PF23450">
    <property type="entry name" value="KIAA2026_hel"/>
    <property type="match status" value="1"/>
</dbReference>
<feature type="compositionally biased region" description="Low complexity" evidence="1">
    <location>
        <begin position="929"/>
        <end position="938"/>
    </location>
</feature>
<proteinExistence type="predicted"/>
<feature type="region of interest" description="Disordered" evidence="1">
    <location>
        <begin position="309"/>
        <end position="340"/>
    </location>
</feature>
<dbReference type="PANTHER" id="PTHR31095:SF3">
    <property type="entry name" value="RIKEN CDNA 9930021J03 GENE"/>
    <property type="match status" value="1"/>
</dbReference>
<organism evidence="3 4">
    <name type="scientific">Vespula maculifrons</name>
    <name type="common">Eastern yellow jacket</name>
    <name type="synonym">Wasp</name>
    <dbReference type="NCBI Taxonomy" id="7453"/>
    <lineage>
        <taxon>Eukaryota</taxon>
        <taxon>Metazoa</taxon>
        <taxon>Ecdysozoa</taxon>
        <taxon>Arthropoda</taxon>
        <taxon>Hexapoda</taxon>
        <taxon>Insecta</taxon>
        <taxon>Pterygota</taxon>
        <taxon>Neoptera</taxon>
        <taxon>Endopterygota</taxon>
        <taxon>Hymenoptera</taxon>
        <taxon>Apocrita</taxon>
        <taxon>Aculeata</taxon>
        <taxon>Vespoidea</taxon>
        <taxon>Vespidae</taxon>
        <taxon>Vespinae</taxon>
        <taxon>Vespula</taxon>
    </lineage>
</organism>
<feature type="compositionally biased region" description="Basic and acidic residues" evidence="1">
    <location>
        <begin position="892"/>
        <end position="901"/>
    </location>
</feature>
<feature type="compositionally biased region" description="Polar residues" evidence="1">
    <location>
        <begin position="1171"/>
        <end position="1188"/>
    </location>
</feature>
<evidence type="ECO:0000313" key="4">
    <source>
        <dbReference type="Proteomes" id="UP001607303"/>
    </source>
</evidence>
<dbReference type="PANTHER" id="PTHR31095">
    <property type="entry name" value="RIKEN CDNA 9930021J03 GENE"/>
    <property type="match status" value="1"/>
</dbReference>
<feature type="region of interest" description="Disordered" evidence="1">
    <location>
        <begin position="241"/>
        <end position="264"/>
    </location>
</feature>
<sequence length="1314" mass="150108">MSKKNKKRKEGENQAVINWEEDGYFPRKIKEEMKSMWEIPQIYQFLHFTKDILNIPQITIYEMERMLVIPRASKQLANIMTCLLSCPITKAKLHKIPPMPYEFWTNILMHKINNWFKLYYGKHKDVIKVLETIGIEPEFWDIFPEASIFADRDFEDLSFKQRVWLLKTICDTLMHTRKTIQEKIANHAWEDQVEINLGTDRHGAKYIYFPQFISSELRIYRHCMNNNILSTSKPIVPKTVAESETKTKVNNPPVQGKVKKSRKRKARWQNGLCSKIRKDKSAKPPEKKIDKQFYICNCIDSAMNSQTSEDTDLNCTSTNSNSNNNNNNNNINLNDFDRKRTRNSIKTSEISTMSNNTKYSNTNSSSYDNNVSNESQLIDKNVKKSTFKGFLRPPDEKDGIAIINQILNRLKTDMDIKYINSHVMVENMTDAKDDIENSISMEANENNFESISNECDSSKHCLDNLSNNSKTDDEKLNEIIVIGNTILKDKTFSTNFEDINDLDSSTSKSDDEKLNGSETSIINKMKNISNDVPDTINKCNIRQRKRSSNNGEMKDTKKKDNIISEFVLEDETQNGIRRSLRSKGNLQMEHKSFCNDINQMINADINTEEVNPNENNPERKSEAASFKRMLRELGVSNFRLVADSVETLRNLISSFSLNTPESCEVKLVSKLTELLQTVENVETVLKDTTKKAKAKLLKEWTNFKIGVYGRQAAVCCSSMEDQDSSSESGVSSNWWILGSQDYKLPTANDATLQTLSKSTLSPISTQSCAHSSEYNNDKEQCTSGKEKEYKKSKSKEQHDEKSNHREQQENGENSEGKNQQKHKEDKECNRKEEEQQTRRVLRARGISSYTEQLYPYEEIDESELGEWTDIKAVYAPPSAQTCASTTYSSSKNRHDNHWSEKEDSDQDWILPGSRRRKNKRSSNNKKLKSLQAKNLNKKTNVQDTRKESTSSHKIPNNPRILPASSTLNKIKYPQIQQDSVRTISSIEANKIEYVDSVHSELDIKDETPILDTVSNQYKNNYNMNGISYLVQSNPTVIGLTQPNTFVQTNSLIPSIVPSFQPNYYMQEVQPEYVVYDQQSSFVPLQQSIIQQVPCIVTSQEIINHSRYSPYFINATKSQSNLPNDQSPKDQSENSNLIKIVHSDNNVNKIPQKKASTSQSNSSTTKHNTTKRCTLNSTSQKAKSSNRNTNDPKKKTTSLIILSDSDDEIEIINEKTTNNQKDKSPQDQESNIEEIANTTLKNIIPQEIMQRIHQGCISITPIKPAPIQNTPTQLVVVVNETGNYYALALPNGSKLILTPEQVAQIRASNGGKLVL</sequence>
<feature type="region of interest" description="Disordered" evidence="1">
    <location>
        <begin position="766"/>
        <end position="839"/>
    </location>
</feature>
<feature type="compositionally biased region" description="Basic and acidic residues" evidence="1">
    <location>
        <begin position="821"/>
        <end position="837"/>
    </location>
</feature>
<accession>A0ABD2CV87</accession>
<dbReference type="EMBL" id="JAYRBN010000031">
    <property type="protein sequence ID" value="KAL2748589.1"/>
    <property type="molecule type" value="Genomic_DNA"/>
</dbReference>
<protein>
    <submittedName>
        <fullName evidence="3">MATH and LRR domain-containing protein PFE0570w-like isoform X4</fullName>
    </submittedName>
</protein>